<accession>E8LI01</accession>
<evidence type="ECO:0000313" key="6">
    <source>
        <dbReference type="EMBL" id="EFY07822.1"/>
    </source>
</evidence>
<dbReference type="InterPro" id="IPR050950">
    <property type="entry name" value="HTH-type_LysR_regulators"/>
</dbReference>
<dbReference type="GO" id="GO:0003700">
    <property type="term" value="F:DNA-binding transcription factor activity"/>
    <property type="evidence" value="ECO:0007669"/>
    <property type="project" value="InterPro"/>
</dbReference>
<dbReference type="RefSeq" id="WP_009142539.1">
    <property type="nucleotide sequence ID" value="NZ_GL830951.1"/>
</dbReference>
<dbReference type="Pfam" id="PF00126">
    <property type="entry name" value="HTH_1"/>
    <property type="match status" value="1"/>
</dbReference>
<feature type="domain" description="HTH lysR-type" evidence="5">
    <location>
        <begin position="1"/>
        <end position="58"/>
    </location>
</feature>
<dbReference type="GO" id="GO:0005829">
    <property type="term" value="C:cytosol"/>
    <property type="evidence" value="ECO:0007669"/>
    <property type="project" value="TreeGrafter"/>
</dbReference>
<proteinExistence type="inferred from homology"/>
<dbReference type="GO" id="GO:0003677">
    <property type="term" value="F:DNA binding"/>
    <property type="evidence" value="ECO:0007669"/>
    <property type="project" value="UniProtKB-KW"/>
</dbReference>
<dbReference type="PROSITE" id="PS50931">
    <property type="entry name" value="HTH_LYSR"/>
    <property type="match status" value="1"/>
</dbReference>
<name>E8LI01_SUCHY</name>
<dbReference type="PANTHER" id="PTHR30419">
    <property type="entry name" value="HTH-TYPE TRANSCRIPTIONAL REGULATOR YBHD"/>
    <property type="match status" value="1"/>
</dbReference>
<dbReference type="CDD" id="cd05466">
    <property type="entry name" value="PBP2_LTTR_substrate"/>
    <property type="match status" value="1"/>
</dbReference>
<evidence type="ECO:0000313" key="7">
    <source>
        <dbReference type="Proteomes" id="UP000018458"/>
    </source>
</evidence>
<evidence type="ECO:0000256" key="2">
    <source>
        <dbReference type="ARBA" id="ARBA00023015"/>
    </source>
</evidence>
<comment type="caution">
    <text evidence="6">The sequence shown here is derived from an EMBL/GenBank/DDBJ whole genome shotgun (WGS) entry which is preliminary data.</text>
</comment>
<reference evidence="6 7" key="1">
    <citation type="submission" date="2011-01" db="EMBL/GenBank/DDBJ databases">
        <authorList>
            <person name="Weinstock G."/>
            <person name="Sodergren E."/>
            <person name="Clifton S."/>
            <person name="Fulton L."/>
            <person name="Fulton B."/>
            <person name="Courtney L."/>
            <person name="Fronick C."/>
            <person name="Harrison M."/>
            <person name="Strong C."/>
            <person name="Farmer C."/>
            <person name="Delahaunty K."/>
            <person name="Markovic C."/>
            <person name="Hall O."/>
            <person name="Minx P."/>
            <person name="Tomlinson C."/>
            <person name="Mitreva M."/>
            <person name="Hou S."/>
            <person name="Chen J."/>
            <person name="Wollam A."/>
            <person name="Pepin K.H."/>
            <person name="Johnson M."/>
            <person name="Bhonagiri V."/>
            <person name="Zhang X."/>
            <person name="Suruliraj S."/>
            <person name="Warren W."/>
            <person name="Chinwalla A."/>
            <person name="Mardis E.R."/>
            <person name="Wilson R.K."/>
        </authorList>
    </citation>
    <scope>NUCLEOTIDE SEQUENCE [LARGE SCALE GENOMIC DNA]</scope>
    <source>
        <strain evidence="7">DSM 22608 / JCM 16073 / KCTC 15190 / YIT 12066</strain>
    </source>
</reference>
<sequence length="296" mass="33619">MDIRVLRYFIAVAETKSVTAAAEALHITQPTLSRQFKELEDELGKKLFERGSRRITLTDAGELFYRRALMILELFNNTKAEIGAENDEVSGTISIAMGESPVLNFLAHNLTELKQKYPKLKFNIVSCNDDTVRYLLKTEVCDFGVMISASEIGLNEYSYLTLPLKNSWGVLVRPESPLYDKECVTTDDLKKVPLLFSSQSLRNEEFRSWLNAPTSKLNIVCTYNLPQNAYMLAEANLADMVCLKDCVNLKQNSQMKFIPLKPALEASGFLVWKEQRTPSKAATKFIENLRRVLNKE</sequence>
<comment type="similarity">
    <text evidence="1">Belongs to the LysR transcriptional regulatory family.</text>
</comment>
<dbReference type="PRINTS" id="PR00039">
    <property type="entry name" value="HTHLYSR"/>
</dbReference>
<dbReference type="Pfam" id="PF03466">
    <property type="entry name" value="LysR_substrate"/>
    <property type="match status" value="1"/>
</dbReference>
<evidence type="ECO:0000256" key="3">
    <source>
        <dbReference type="ARBA" id="ARBA00023125"/>
    </source>
</evidence>
<dbReference type="SUPFAM" id="SSF46785">
    <property type="entry name" value="Winged helix' DNA-binding domain"/>
    <property type="match status" value="1"/>
</dbReference>
<dbReference type="Gene3D" id="1.10.10.10">
    <property type="entry name" value="Winged helix-like DNA-binding domain superfamily/Winged helix DNA-binding domain"/>
    <property type="match status" value="1"/>
</dbReference>
<dbReference type="HOGENOM" id="CLU_039613_6_2_6"/>
<keyword evidence="2" id="KW-0805">Transcription regulation</keyword>
<dbReference type="InterPro" id="IPR036388">
    <property type="entry name" value="WH-like_DNA-bd_sf"/>
</dbReference>
<keyword evidence="4" id="KW-0804">Transcription</keyword>
<evidence type="ECO:0000256" key="1">
    <source>
        <dbReference type="ARBA" id="ARBA00009437"/>
    </source>
</evidence>
<dbReference type="FunFam" id="1.10.10.10:FF:000001">
    <property type="entry name" value="LysR family transcriptional regulator"/>
    <property type="match status" value="1"/>
</dbReference>
<dbReference type="PANTHER" id="PTHR30419:SF8">
    <property type="entry name" value="NITROGEN ASSIMILATION TRANSCRIPTIONAL ACTIVATOR-RELATED"/>
    <property type="match status" value="1"/>
</dbReference>
<dbReference type="eggNOG" id="COG0583">
    <property type="taxonomic scope" value="Bacteria"/>
</dbReference>
<dbReference type="InterPro" id="IPR036390">
    <property type="entry name" value="WH_DNA-bd_sf"/>
</dbReference>
<keyword evidence="3" id="KW-0238">DNA-binding</keyword>
<dbReference type="Proteomes" id="UP000018458">
    <property type="component" value="Unassembled WGS sequence"/>
</dbReference>
<dbReference type="InterPro" id="IPR005119">
    <property type="entry name" value="LysR_subst-bd"/>
</dbReference>
<dbReference type="SUPFAM" id="SSF53850">
    <property type="entry name" value="Periplasmic binding protein-like II"/>
    <property type="match status" value="1"/>
</dbReference>
<organism evidence="6 7">
    <name type="scientific">Succinatimonas hippei (strain DSM 22608 / JCM 16073 / KCTC 15190 / YIT 12066)</name>
    <dbReference type="NCBI Taxonomy" id="762983"/>
    <lineage>
        <taxon>Bacteria</taxon>
        <taxon>Pseudomonadati</taxon>
        <taxon>Pseudomonadota</taxon>
        <taxon>Gammaproteobacteria</taxon>
        <taxon>Aeromonadales</taxon>
        <taxon>Succinivibrionaceae</taxon>
        <taxon>Succinatimonas</taxon>
    </lineage>
</organism>
<dbReference type="Gene3D" id="3.40.190.290">
    <property type="match status" value="1"/>
</dbReference>
<dbReference type="InterPro" id="IPR000847">
    <property type="entry name" value="LysR_HTH_N"/>
</dbReference>
<dbReference type="OrthoDB" id="63123at2"/>
<protein>
    <submittedName>
        <fullName evidence="6">Transcriptional regulator, LysR family</fullName>
    </submittedName>
</protein>
<dbReference type="EMBL" id="AEVO01000013">
    <property type="protein sequence ID" value="EFY07822.1"/>
    <property type="molecule type" value="Genomic_DNA"/>
</dbReference>
<evidence type="ECO:0000256" key="4">
    <source>
        <dbReference type="ARBA" id="ARBA00023163"/>
    </source>
</evidence>
<keyword evidence="7" id="KW-1185">Reference proteome</keyword>
<gene>
    <name evidence="6" type="ORF">HMPREF9444_00315</name>
</gene>
<evidence type="ECO:0000259" key="5">
    <source>
        <dbReference type="PROSITE" id="PS50931"/>
    </source>
</evidence>
<dbReference type="STRING" id="762983.HMPREF9444_00315"/>
<dbReference type="AlphaFoldDB" id="E8LI01"/>